<keyword evidence="2 5" id="KW-0238">DNA-binding</keyword>
<dbReference type="GO" id="GO:0003700">
    <property type="term" value="F:DNA-binding transcription factor activity"/>
    <property type="evidence" value="ECO:0007669"/>
    <property type="project" value="InterPro"/>
</dbReference>
<dbReference type="PROSITE" id="PS50949">
    <property type="entry name" value="HTH_GNTR"/>
    <property type="match status" value="1"/>
</dbReference>
<dbReference type="RefSeq" id="WP_104070539.1">
    <property type="nucleotide sequence ID" value="NZ_PRDS01000004.1"/>
</dbReference>
<dbReference type="InterPro" id="IPR036388">
    <property type="entry name" value="WH-like_DNA-bd_sf"/>
</dbReference>
<evidence type="ECO:0000256" key="3">
    <source>
        <dbReference type="ARBA" id="ARBA00023163"/>
    </source>
</evidence>
<keyword evidence="3" id="KW-0804">Transcription</keyword>
<dbReference type="OrthoDB" id="9788098at2"/>
<proteinExistence type="predicted"/>
<evidence type="ECO:0000313" key="5">
    <source>
        <dbReference type="EMBL" id="PPB80828.1"/>
    </source>
</evidence>
<dbReference type="SMART" id="SM00895">
    <property type="entry name" value="FCD"/>
    <property type="match status" value="1"/>
</dbReference>
<evidence type="ECO:0000256" key="1">
    <source>
        <dbReference type="ARBA" id="ARBA00023015"/>
    </source>
</evidence>
<dbReference type="Pfam" id="PF00392">
    <property type="entry name" value="GntR"/>
    <property type="match status" value="1"/>
</dbReference>
<dbReference type="SUPFAM" id="SSF48008">
    <property type="entry name" value="GntR ligand-binding domain-like"/>
    <property type="match status" value="1"/>
</dbReference>
<keyword evidence="1" id="KW-0805">Transcription regulation</keyword>
<dbReference type="Gene3D" id="1.20.120.530">
    <property type="entry name" value="GntR ligand-binding domain-like"/>
    <property type="match status" value="1"/>
</dbReference>
<dbReference type="SMART" id="SM00345">
    <property type="entry name" value="HTH_GNTR"/>
    <property type="match status" value="1"/>
</dbReference>
<dbReference type="CDD" id="cd07377">
    <property type="entry name" value="WHTH_GntR"/>
    <property type="match status" value="1"/>
</dbReference>
<evidence type="ECO:0000256" key="2">
    <source>
        <dbReference type="ARBA" id="ARBA00023125"/>
    </source>
</evidence>
<accession>A0A2S5JHI4</accession>
<sequence length="236" mass="26004">METPDNLKHLLEPLAITAPTATDQVFHALQQAILSMQLPPGARISEAEIARQMGVSRQPVRDAFFRLSSLGFLIVRPQRATLVAPISRKAVENAVFTRTALEVECLRAAAARLDDRGRAALRANLDAQRDAHDNGDRARFHALDEAFHELLCKLSGQAHVWPMIQGQKGHMDRVRYLTLSDDRRPAVLAEHGAIVSALLGGDADRAEGVLRDHIGTIHARLAEAYQQYPTLFGDVT</sequence>
<dbReference type="InterPro" id="IPR000524">
    <property type="entry name" value="Tscrpt_reg_HTH_GntR"/>
</dbReference>
<dbReference type="GO" id="GO:0003677">
    <property type="term" value="F:DNA binding"/>
    <property type="evidence" value="ECO:0007669"/>
    <property type="project" value="UniProtKB-KW"/>
</dbReference>
<dbReference type="InterPro" id="IPR008920">
    <property type="entry name" value="TF_FadR/GntR_C"/>
</dbReference>
<dbReference type="PANTHER" id="PTHR43537:SF5">
    <property type="entry name" value="UXU OPERON TRANSCRIPTIONAL REGULATOR"/>
    <property type="match status" value="1"/>
</dbReference>
<dbReference type="Gene3D" id="1.10.10.10">
    <property type="entry name" value="Winged helix-like DNA-binding domain superfamily/Winged helix DNA-binding domain"/>
    <property type="match status" value="1"/>
</dbReference>
<gene>
    <name evidence="5" type="ORF">LV82_01560</name>
</gene>
<dbReference type="InterPro" id="IPR011711">
    <property type="entry name" value="GntR_C"/>
</dbReference>
<evidence type="ECO:0000313" key="6">
    <source>
        <dbReference type="Proteomes" id="UP000239736"/>
    </source>
</evidence>
<feature type="domain" description="HTH gntR-type" evidence="4">
    <location>
        <begin position="19"/>
        <end position="86"/>
    </location>
</feature>
<keyword evidence="6" id="KW-1185">Reference proteome</keyword>
<comment type="caution">
    <text evidence="5">The sequence shown here is derived from an EMBL/GenBank/DDBJ whole genome shotgun (WGS) entry which is preliminary data.</text>
</comment>
<name>A0A2S5JHI4_9RHOB</name>
<reference evidence="5 6" key="1">
    <citation type="submission" date="2018-01" db="EMBL/GenBank/DDBJ databases">
        <title>Genomic Encyclopedia of Archaeal and Bacterial Type Strains, Phase II (KMG-II): from individual species to whole genera.</title>
        <authorList>
            <person name="Goeker M."/>
        </authorList>
    </citation>
    <scope>NUCLEOTIDE SEQUENCE [LARGE SCALE GENOMIC DNA]</scope>
    <source>
        <strain evidence="5 6">DSM 12048</strain>
    </source>
</reference>
<organism evidence="5 6">
    <name type="scientific">Albidovulum inexpectatum</name>
    <dbReference type="NCBI Taxonomy" id="196587"/>
    <lineage>
        <taxon>Bacteria</taxon>
        <taxon>Pseudomonadati</taxon>
        <taxon>Pseudomonadota</taxon>
        <taxon>Alphaproteobacteria</taxon>
        <taxon>Rhodobacterales</taxon>
        <taxon>Paracoccaceae</taxon>
        <taxon>Albidovulum</taxon>
    </lineage>
</organism>
<dbReference type="SUPFAM" id="SSF46785">
    <property type="entry name" value="Winged helix' DNA-binding domain"/>
    <property type="match status" value="1"/>
</dbReference>
<dbReference type="Proteomes" id="UP000239736">
    <property type="component" value="Unassembled WGS sequence"/>
</dbReference>
<dbReference type="AlphaFoldDB" id="A0A2S5JHI4"/>
<dbReference type="PANTHER" id="PTHR43537">
    <property type="entry name" value="TRANSCRIPTIONAL REGULATOR, GNTR FAMILY"/>
    <property type="match status" value="1"/>
</dbReference>
<dbReference type="InterPro" id="IPR036390">
    <property type="entry name" value="WH_DNA-bd_sf"/>
</dbReference>
<dbReference type="EMBL" id="PRDS01000004">
    <property type="protein sequence ID" value="PPB80828.1"/>
    <property type="molecule type" value="Genomic_DNA"/>
</dbReference>
<evidence type="ECO:0000259" key="4">
    <source>
        <dbReference type="PROSITE" id="PS50949"/>
    </source>
</evidence>
<dbReference type="Pfam" id="PF07729">
    <property type="entry name" value="FCD"/>
    <property type="match status" value="1"/>
</dbReference>
<protein>
    <submittedName>
        <fullName evidence="5">DNA-binding GntR family transcriptional regulator</fullName>
    </submittedName>
</protein>